<feature type="region of interest" description="Disordered" evidence="1">
    <location>
        <begin position="636"/>
        <end position="670"/>
    </location>
</feature>
<dbReference type="Pfam" id="PF25009">
    <property type="entry name" value="DUF7785"/>
    <property type="match status" value="1"/>
</dbReference>
<dbReference type="Proteomes" id="UP001303373">
    <property type="component" value="Chromosome 12"/>
</dbReference>
<reference evidence="4 5" key="1">
    <citation type="submission" date="2023-11" db="EMBL/GenBank/DDBJ databases">
        <title>An acidophilic fungus is an integral part of prey digestion in a carnivorous sundew plant.</title>
        <authorList>
            <person name="Tsai I.J."/>
        </authorList>
    </citation>
    <scope>NUCLEOTIDE SEQUENCE [LARGE SCALE GENOMIC DNA]</scope>
    <source>
        <strain evidence="4">169a</strain>
    </source>
</reference>
<evidence type="ECO:0000313" key="5">
    <source>
        <dbReference type="Proteomes" id="UP001303373"/>
    </source>
</evidence>
<keyword evidence="5" id="KW-1185">Reference proteome</keyword>
<proteinExistence type="predicted"/>
<evidence type="ECO:0000313" key="4">
    <source>
        <dbReference type="EMBL" id="WPH04346.1"/>
    </source>
</evidence>
<sequence>MAAALDTANDDLASLPVLDKSTTLQSSDIISNKRKRESQNDHAATINSSRLQQQQRDIFDLLSKNDSTPSLLAFDLDSDATNEPSAKKARLSGSGQKSSTIGARLSNAEYTSLQALAEDATKASQAMGMSIRTKSLENDAHLGRVSVEDLKSVQRIDAFAHFIKMIVAGEERDGTQSTTADVQKDSDGSGTAVGHLAKGKSGTVLTLFGNAPTPKQLFSSMQHPRPTNMHPLIKSELPVEEMSLPNGLAASKIIAAPVEDDQKGPTFEDSFAPPFNLPALLPPKAHKRSVTRDISITWEFKDPITQRNKKGGYTVQPQTVGDWLGYGGIDQGHDISSREKRKQRDRALSSGESAQPAATNLSCEEMLVKEEEALFRRAYSSFAPSCDNTKSLVPDDTKSMLWWQRVGDKRFNETFAIDPALQGDGPNLSEVDLQTTQDIKATDDDFEDVIKAIDSLEDEQPQSRSKTDVDQVLSQIYDLLDNLSSHQRIRNASLPSSVSASRAPISPAPLLAARVGRPDSPAEDEISTYESLQRELAYLVLKLPPYALAKLDGDQLSELGVSRLITFECKNVKGTMEEDQVARLAKYNALATATSTSNLSRSTSSSTPHYNTTAQRTPAIGQAANTRYGQTAQYSTTRTPAPQFPRSTSTQYGTPGGTPSRPGYQQQGPFRGFYANTQNGQHLAQQARPLPGTFYSGLTQAPFPRTQTNAPNATSYQNNATAQGTPFNRTASPAKSEYAQQPTQRPFSAQHGQQPGSERGTPNYPTQSQTPVNGNPAGSAPTQTRPASTTPQPSTESQRQMPPNGQA</sequence>
<dbReference type="Pfam" id="PF25289">
    <property type="entry name" value="DUF7877"/>
    <property type="match status" value="1"/>
</dbReference>
<name>A0AAQ3MCQ5_9PEZI</name>
<feature type="compositionally biased region" description="Polar residues" evidence="1">
    <location>
        <begin position="780"/>
        <end position="807"/>
    </location>
</feature>
<protein>
    <submittedName>
        <fullName evidence="4">Uncharacterized protein</fullName>
    </submittedName>
</protein>
<dbReference type="InterPro" id="IPR057199">
    <property type="entry name" value="DUF7877"/>
</dbReference>
<dbReference type="InterPro" id="IPR056687">
    <property type="entry name" value="DUF7785"/>
</dbReference>
<evidence type="ECO:0000259" key="2">
    <source>
        <dbReference type="Pfam" id="PF25009"/>
    </source>
</evidence>
<feature type="domain" description="DUF7785" evidence="2">
    <location>
        <begin position="467"/>
        <end position="566"/>
    </location>
</feature>
<feature type="compositionally biased region" description="Polar residues" evidence="1">
    <location>
        <begin position="763"/>
        <end position="773"/>
    </location>
</feature>
<evidence type="ECO:0000259" key="3">
    <source>
        <dbReference type="Pfam" id="PF25289"/>
    </source>
</evidence>
<dbReference type="EMBL" id="CP138591">
    <property type="protein sequence ID" value="WPH04346.1"/>
    <property type="molecule type" value="Genomic_DNA"/>
</dbReference>
<dbReference type="AlphaFoldDB" id="A0AAQ3MCQ5"/>
<feature type="compositionally biased region" description="Polar residues" evidence="1">
    <location>
        <begin position="41"/>
        <end position="50"/>
    </location>
</feature>
<evidence type="ECO:0000256" key="1">
    <source>
        <dbReference type="SAM" id="MobiDB-lite"/>
    </source>
</evidence>
<feature type="region of interest" description="Disordered" evidence="1">
    <location>
        <begin position="29"/>
        <end position="50"/>
    </location>
</feature>
<feature type="region of interest" description="Disordered" evidence="1">
    <location>
        <begin position="331"/>
        <end position="358"/>
    </location>
</feature>
<gene>
    <name evidence="4" type="ORF">R9X50_00723600</name>
</gene>
<feature type="compositionally biased region" description="Polar residues" evidence="1">
    <location>
        <begin position="705"/>
        <end position="756"/>
    </location>
</feature>
<accession>A0AAQ3MCQ5</accession>
<feature type="region of interest" description="Disordered" evidence="1">
    <location>
        <begin position="78"/>
        <end position="100"/>
    </location>
</feature>
<feature type="domain" description="DUF7877" evidence="3">
    <location>
        <begin position="51"/>
        <end position="161"/>
    </location>
</feature>
<feature type="compositionally biased region" description="Polar residues" evidence="1">
    <location>
        <begin position="636"/>
        <end position="653"/>
    </location>
</feature>
<feature type="region of interest" description="Disordered" evidence="1">
    <location>
        <begin position="691"/>
        <end position="807"/>
    </location>
</feature>
<organism evidence="4 5">
    <name type="scientific">Acrodontium crateriforme</name>
    <dbReference type="NCBI Taxonomy" id="150365"/>
    <lineage>
        <taxon>Eukaryota</taxon>
        <taxon>Fungi</taxon>
        <taxon>Dikarya</taxon>
        <taxon>Ascomycota</taxon>
        <taxon>Pezizomycotina</taxon>
        <taxon>Dothideomycetes</taxon>
        <taxon>Dothideomycetidae</taxon>
        <taxon>Mycosphaerellales</taxon>
        <taxon>Teratosphaeriaceae</taxon>
        <taxon>Acrodontium</taxon>
    </lineage>
</organism>